<dbReference type="GO" id="GO:0004523">
    <property type="term" value="F:RNA-DNA hybrid ribonuclease activity"/>
    <property type="evidence" value="ECO:0007669"/>
    <property type="project" value="InterPro"/>
</dbReference>
<dbReference type="InterPro" id="IPR036397">
    <property type="entry name" value="RNaseH_sf"/>
</dbReference>
<dbReference type="InterPro" id="IPR053151">
    <property type="entry name" value="RNase_H-like"/>
</dbReference>
<feature type="domain" description="RNase H type-1" evidence="1">
    <location>
        <begin position="27"/>
        <end position="144"/>
    </location>
</feature>
<dbReference type="Proteomes" id="UP001311915">
    <property type="component" value="Unassembled WGS sequence"/>
</dbReference>
<reference evidence="2 3" key="1">
    <citation type="submission" date="2023-10" db="EMBL/GenBank/DDBJ databases">
        <title>Genome-Wide Identification Analysis in wild type Solanum Pinnatisectum Reveals Some Genes Defensing Phytophthora Infestans.</title>
        <authorList>
            <person name="Sun C."/>
        </authorList>
    </citation>
    <scope>NUCLEOTIDE SEQUENCE [LARGE SCALE GENOMIC DNA]</scope>
    <source>
        <strain evidence="2">LQN</strain>
        <tissue evidence="2">Leaf</tissue>
    </source>
</reference>
<dbReference type="Pfam" id="PF13456">
    <property type="entry name" value="RVT_3"/>
    <property type="match status" value="1"/>
</dbReference>
<gene>
    <name evidence="2" type="ORF">R3W88_033061</name>
</gene>
<proteinExistence type="predicted"/>
<keyword evidence="3" id="KW-1185">Reference proteome</keyword>
<organism evidence="2 3">
    <name type="scientific">Solanum pinnatisectum</name>
    <name type="common">tansyleaf nightshade</name>
    <dbReference type="NCBI Taxonomy" id="50273"/>
    <lineage>
        <taxon>Eukaryota</taxon>
        <taxon>Viridiplantae</taxon>
        <taxon>Streptophyta</taxon>
        <taxon>Embryophyta</taxon>
        <taxon>Tracheophyta</taxon>
        <taxon>Spermatophyta</taxon>
        <taxon>Magnoliopsida</taxon>
        <taxon>eudicotyledons</taxon>
        <taxon>Gunneridae</taxon>
        <taxon>Pentapetalae</taxon>
        <taxon>asterids</taxon>
        <taxon>lamiids</taxon>
        <taxon>Solanales</taxon>
        <taxon>Solanaceae</taxon>
        <taxon>Solanoideae</taxon>
        <taxon>Solaneae</taxon>
        <taxon>Solanum</taxon>
    </lineage>
</organism>
<dbReference type="InterPro" id="IPR044730">
    <property type="entry name" value="RNase_H-like_dom_plant"/>
</dbReference>
<dbReference type="PANTHER" id="PTHR47723">
    <property type="entry name" value="OS05G0353850 PROTEIN"/>
    <property type="match status" value="1"/>
</dbReference>
<name>A0AAV9K2B9_9SOLN</name>
<dbReference type="EMBL" id="JAWPEI010000017">
    <property type="protein sequence ID" value="KAK4707372.1"/>
    <property type="molecule type" value="Genomic_DNA"/>
</dbReference>
<dbReference type="InterPro" id="IPR002156">
    <property type="entry name" value="RNaseH_domain"/>
</dbReference>
<dbReference type="InterPro" id="IPR012337">
    <property type="entry name" value="RNaseH-like_sf"/>
</dbReference>
<evidence type="ECO:0000313" key="3">
    <source>
        <dbReference type="Proteomes" id="UP001311915"/>
    </source>
</evidence>
<dbReference type="SUPFAM" id="SSF53098">
    <property type="entry name" value="Ribonuclease H-like"/>
    <property type="match status" value="1"/>
</dbReference>
<evidence type="ECO:0000259" key="1">
    <source>
        <dbReference type="Pfam" id="PF13456"/>
    </source>
</evidence>
<dbReference type="CDD" id="cd06222">
    <property type="entry name" value="RNase_H_like"/>
    <property type="match status" value="1"/>
</dbReference>
<dbReference type="Gene3D" id="3.30.420.10">
    <property type="entry name" value="Ribonuclease H-like superfamily/Ribonuclease H"/>
    <property type="match status" value="1"/>
</dbReference>
<evidence type="ECO:0000313" key="2">
    <source>
        <dbReference type="EMBL" id="KAK4707372.1"/>
    </source>
</evidence>
<sequence length="147" mass="16956">MIEKCKHDVKVTSIIWKTPHTNRYKLNTDGSALHNLGKNGGGGGILRNEVGDIIYAFVMPLWEGTNNQAEIQAANYDLNWCVQHGYNNIILEVHSELLIRWLLKTYIPPWKLQIFVQEIQMLVNQCEFFQCIHTYREANNTADLPSK</sequence>
<dbReference type="AlphaFoldDB" id="A0AAV9K2B9"/>
<comment type="caution">
    <text evidence="2">The sequence shown here is derived from an EMBL/GenBank/DDBJ whole genome shotgun (WGS) entry which is preliminary data.</text>
</comment>
<dbReference type="PANTHER" id="PTHR47723:SF7">
    <property type="entry name" value="RNASE H FAMILY PROTEIN"/>
    <property type="match status" value="1"/>
</dbReference>
<dbReference type="GO" id="GO:0003676">
    <property type="term" value="F:nucleic acid binding"/>
    <property type="evidence" value="ECO:0007669"/>
    <property type="project" value="InterPro"/>
</dbReference>
<accession>A0AAV9K2B9</accession>
<protein>
    <recommendedName>
        <fullName evidence="1">RNase H type-1 domain-containing protein</fullName>
    </recommendedName>
</protein>